<dbReference type="InterPro" id="IPR052898">
    <property type="entry name" value="ACAD10-like"/>
</dbReference>
<gene>
    <name evidence="1" type="ORF">COS80_00565</name>
</gene>
<dbReference type="NCBIfam" id="TIGR01549">
    <property type="entry name" value="HAD-SF-IA-v1"/>
    <property type="match status" value="1"/>
</dbReference>
<evidence type="ECO:0000313" key="2">
    <source>
        <dbReference type="Proteomes" id="UP000230972"/>
    </source>
</evidence>
<comment type="caution">
    <text evidence="1">The sequence shown here is derived from an EMBL/GenBank/DDBJ whole genome shotgun (WGS) entry which is preliminary data.</text>
</comment>
<dbReference type="PANTHER" id="PTHR47829">
    <property type="entry name" value="HYDROLASE, PUTATIVE (AFU_ORTHOLOGUE AFUA_1G12880)-RELATED"/>
    <property type="match status" value="1"/>
</dbReference>
<evidence type="ECO:0000313" key="1">
    <source>
        <dbReference type="EMBL" id="PIU71942.1"/>
    </source>
</evidence>
<dbReference type="AlphaFoldDB" id="A0A2M7AQL2"/>
<accession>A0A2M7AQL2</accession>
<organism evidence="1 2">
    <name type="scientific">Candidatus Woesebacteria bacterium CG06_land_8_20_14_3_00_39_27</name>
    <dbReference type="NCBI Taxonomy" id="1975057"/>
    <lineage>
        <taxon>Bacteria</taxon>
        <taxon>Candidatus Woeseibacteriota</taxon>
    </lineage>
</organism>
<sequence>MDIKEKLNLNNDEIKKALPCIPSKFEKFSKLWEILPKIKKQYKLAVINNGNSIALKCWKEKFDFAIFDLYINSGKVGIRKPDPKIYLLACEKLRVKPEECLFMDDTLENIEVAKKLGMKTIWWNKNENKEKLLTEFKKLIE</sequence>
<protein>
    <submittedName>
        <fullName evidence="1">Haloacid dehalogenase</fullName>
    </submittedName>
</protein>
<reference evidence="2" key="1">
    <citation type="submission" date="2017-09" db="EMBL/GenBank/DDBJ databases">
        <title>Depth-based differentiation of microbial function through sediment-hosted aquifers and enrichment of novel symbionts in the deep terrestrial subsurface.</title>
        <authorList>
            <person name="Probst A.J."/>
            <person name="Ladd B."/>
            <person name="Jarett J.K."/>
            <person name="Geller-Mcgrath D.E."/>
            <person name="Sieber C.M.K."/>
            <person name="Emerson J.B."/>
            <person name="Anantharaman K."/>
            <person name="Thomas B.C."/>
            <person name="Malmstrom R."/>
            <person name="Stieglmeier M."/>
            <person name="Klingl A."/>
            <person name="Woyke T."/>
            <person name="Ryan C.M."/>
            <person name="Banfield J.F."/>
        </authorList>
    </citation>
    <scope>NUCLEOTIDE SEQUENCE [LARGE SCALE GENOMIC DNA]</scope>
</reference>
<dbReference type="Pfam" id="PF00702">
    <property type="entry name" value="Hydrolase"/>
    <property type="match status" value="1"/>
</dbReference>
<dbReference type="InterPro" id="IPR023214">
    <property type="entry name" value="HAD_sf"/>
</dbReference>
<dbReference type="Proteomes" id="UP000230972">
    <property type="component" value="Unassembled WGS sequence"/>
</dbReference>
<dbReference type="EMBL" id="PEWC01000014">
    <property type="protein sequence ID" value="PIU71942.1"/>
    <property type="molecule type" value="Genomic_DNA"/>
</dbReference>
<name>A0A2M7AQL2_9BACT</name>
<dbReference type="PRINTS" id="PR00413">
    <property type="entry name" value="HADHALOGNASE"/>
</dbReference>
<dbReference type="Gene3D" id="3.40.50.1000">
    <property type="entry name" value="HAD superfamily/HAD-like"/>
    <property type="match status" value="1"/>
</dbReference>
<dbReference type="SUPFAM" id="SSF56784">
    <property type="entry name" value="HAD-like"/>
    <property type="match status" value="1"/>
</dbReference>
<dbReference type="PANTHER" id="PTHR47829:SF1">
    <property type="entry name" value="HAD FAMILY PHOSPHATASE"/>
    <property type="match status" value="1"/>
</dbReference>
<dbReference type="InterPro" id="IPR006439">
    <property type="entry name" value="HAD-SF_hydro_IA"/>
</dbReference>
<dbReference type="InterPro" id="IPR036412">
    <property type="entry name" value="HAD-like_sf"/>
</dbReference>
<dbReference type="NCBIfam" id="TIGR01509">
    <property type="entry name" value="HAD-SF-IA-v3"/>
    <property type="match status" value="1"/>
</dbReference>
<proteinExistence type="predicted"/>